<feature type="domain" description="Polymerase beta nucleotidyltransferase" evidence="1">
    <location>
        <begin position="10"/>
        <end position="91"/>
    </location>
</feature>
<name>A0A2D3WE45_9BACT</name>
<protein>
    <submittedName>
        <fullName evidence="2">DNA polymerase III subunit beta</fullName>
    </submittedName>
</protein>
<organism evidence="2 3">
    <name type="scientific">Sulfuricurvum kujiense</name>
    <dbReference type="NCBI Taxonomy" id="148813"/>
    <lineage>
        <taxon>Bacteria</taxon>
        <taxon>Pseudomonadati</taxon>
        <taxon>Campylobacterota</taxon>
        <taxon>Epsilonproteobacteria</taxon>
        <taxon>Campylobacterales</taxon>
        <taxon>Sulfurimonadaceae</taxon>
        <taxon>Sulfuricurvum</taxon>
    </lineage>
</organism>
<dbReference type="Proteomes" id="UP000228859">
    <property type="component" value="Unassembled WGS sequence"/>
</dbReference>
<proteinExistence type="predicted"/>
<dbReference type="RefSeq" id="WP_299804543.1">
    <property type="nucleotide sequence ID" value="NZ_DLUI01000067.1"/>
</dbReference>
<dbReference type="EMBL" id="DLUI01000067">
    <property type="protein sequence ID" value="DAB38708.1"/>
    <property type="molecule type" value="Genomic_DNA"/>
</dbReference>
<accession>A0A2D3WE45</accession>
<evidence type="ECO:0000313" key="2">
    <source>
        <dbReference type="EMBL" id="DAB38708.1"/>
    </source>
</evidence>
<dbReference type="PANTHER" id="PTHR43449:SF1">
    <property type="entry name" value="POLYMERASE BETA NUCLEOTIDYLTRANSFERASE DOMAIN-CONTAINING PROTEIN"/>
    <property type="match status" value="1"/>
</dbReference>
<dbReference type="AlphaFoldDB" id="A0A2D3WE45"/>
<reference evidence="2 3" key="1">
    <citation type="journal article" date="2017" name="Front. Microbiol.">
        <title>Comparative Genomic Analysis of the Class Epsilonproteobacteria and Proposed Reclassification to Epsilonbacteraeota (phyl. nov.).</title>
        <authorList>
            <person name="Waite D.W."/>
            <person name="Vanwonterghem I."/>
            <person name="Rinke C."/>
            <person name="Parks D.H."/>
            <person name="Zhang Y."/>
            <person name="Takai K."/>
            <person name="Sievert S.M."/>
            <person name="Simon J."/>
            <person name="Campbell B.J."/>
            <person name="Hanson T.E."/>
            <person name="Woyke T."/>
            <person name="Klotz M.G."/>
            <person name="Hugenholtz P."/>
        </authorList>
    </citation>
    <scope>NUCLEOTIDE SEQUENCE [LARGE SCALE GENOMIC DNA]</scope>
    <source>
        <strain evidence="2">UBA12443</strain>
    </source>
</reference>
<comment type="caution">
    <text evidence="2">The sequence shown here is derived from an EMBL/GenBank/DDBJ whole genome shotgun (WGS) entry which is preliminary data.</text>
</comment>
<gene>
    <name evidence="2" type="ORF">CFH83_04490</name>
</gene>
<dbReference type="SUPFAM" id="SSF81301">
    <property type="entry name" value="Nucleotidyltransferase"/>
    <property type="match status" value="1"/>
</dbReference>
<sequence>MIGLSDSELQTLRDVFARFPDISEVILFGSRARGTHRPSSDVDLALKGENLSIDTLAKLRYILEEETNLPYFFDVVIYDRVENEALKREIDGGEKI</sequence>
<dbReference type="CDD" id="cd05403">
    <property type="entry name" value="NT_KNTase_like"/>
    <property type="match status" value="1"/>
</dbReference>
<evidence type="ECO:0000313" key="3">
    <source>
        <dbReference type="Proteomes" id="UP000228859"/>
    </source>
</evidence>
<dbReference type="Gene3D" id="3.30.460.10">
    <property type="entry name" value="Beta Polymerase, domain 2"/>
    <property type="match status" value="1"/>
</dbReference>
<dbReference type="Pfam" id="PF18765">
    <property type="entry name" value="Polbeta"/>
    <property type="match status" value="1"/>
</dbReference>
<dbReference type="PANTHER" id="PTHR43449">
    <property type="entry name" value="NUCLEOTIDYLTRANSFERASE"/>
    <property type="match status" value="1"/>
</dbReference>
<dbReference type="InterPro" id="IPR043519">
    <property type="entry name" value="NT_sf"/>
</dbReference>
<evidence type="ECO:0000259" key="1">
    <source>
        <dbReference type="Pfam" id="PF18765"/>
    </source>
</evidence>
<dbReference type="InterPro" id="IPR041633">
    <property type="entry name" value="Polbeta"/>
</dbReference>